<dbReference type="Proteomes" id="UP001172457">
    <property type="component" value="Chromosome 4"/>
</dbReference>
<evidence type="ECO:0000256" key="2">
    <source>
        <dbReference type="ARBA" id="ARBA00023774"/>
    </source>
</evidence>
<keyword evidence="3" id="KW-0472">Membrane</keyword>
<feature type="non-terminal residue" evidence="5">
    <location>
        <position position="354"/>
    </location>
</feature>
<protein>
    <recommendedName>
        <fullName evidence="3">Calcineurin B-like protein</fullName>
    </recommendedName>
</protein>
<proteinExistence type="inferred from homology"/>
<name>A0AA38TA06_9ASTR</name>
<dbReference type="GO" id="GO:0019900">
    <property type="term" value="F:kinase binding"/>
    <property type="evidence" value="ECO:0007669"/>
    <property type="project" value="UniProtKB-UniRule"/>
</dbReference>
<evidence type="ECO:0000313" key="6">
    <source>
        <dbReference type="Proteomes" id="UP001172457"/>
    </source>
</evidence>
<dbReference type="InterPro" id="IPR045198">
    <property type="entry name" value="CNBL1-10"/>
</dbReference>
<comment type="similarity">
    <text evidence="2 3">Belongs to the calcineurin regulatory subunit family.</text>
</comment>
<comment type="caution">
    <text evidence="5">The sequence shown here is derived from an EMBL/GenBank/DDBJ whole genome shotgun (WGS) entry which is preliminary data.</text>
</comment>
<dbReference type="PANTHER" id="PTHR23056">
    <property type="entry name" value="CALCINEURIN B"/>
    <property type="match status" value="1"/>
</dbReference>
<accession>A0AA38TA06</accession>
<keyword evidence="1 3" id="KW-0677">Repeat</keyword>
<dbReference type="CDD" id="cd00051">
    <property type="entry name" value="EFh"/>
    <property type="match status" value="1"/>
</dbReference>
<evidence type="ECO:0000259" key="4">
    <source>
        <dbReference type="PROSITE" id="PS50222"/>
    </source>
</evidence>
<dbReference type="GO" id="GO:0019722">
    <property type="term" value="P:calcium-mediated signaling"/>
    <property type="evidence" value="ECO:0007669"/>
    <property type="project" value="UniProtKB-UniRule"/>
</dbReference>
<organism evidence="5 6">
    <name type="scientific">Centaurea solstitialis</name>
    <name type="common">yellow star-thistle</name>
    <dbReference type="NCBI Taxonomy" id="347529"/>
    <lineage>
        <taxon>Eukaryota</taxon>
        <taxon>Viridiplantae</taxon>
        <taxon>Streptophyta</taxon>
        <taxon>Embryophyta</taxon>
        <taxon>Tracheophyta</taxon>
        <taxon>Spermatophyta</taxon>
        <taxon>Magnoliopsida</taxon>
        <taxon>eudicotyledons</taxon>
        <taxon>Gunneridae</taxon>
        <taxon>Pentapetalae</taxon>
        <taxon>asterids</taxon>
        <taxon>campanulids</taxon>
        <taxon>Asterales</taxon>
        <taxon>Asteraceae</taxon>
        <taxon>Carduoideae</taxon>
        <taxon>Cardueae</taxon>
        <taxon>Centaureinae</taxon>
        <taxon>Centaurea</taxon>
    </lineage>
</organism>
<comment type="function">
    <text evidence="3">Acts as a calcium sensor. CBL proteins interact with CIPK serine-threonine protein kinases. Binding of a CBL protein to the regulatory NAF domain of a CIPK protein lead to the activation of the kinase in a calcium-dependent manner.</text>
</comment>
<dbReference type="SMART" id="SM00054">
    <property type="entry name" value="EFh"/>
    <property type="match status" value="5"/>
</dbReference>
<keyword evidence="3" id="KW-0479">Metal-binding</keyword>
<dbReference type="InterPro" id="IPR002048">
    <property type="entry name" value="EF_hand_dom"/>
</dbReference>
<dbReference type="Pfam" id="PF13499">
    <property type="entry name" value="EF-hand_7"/>
    <property type="match status" value="1"/>
</dbReference>
<dbReference type="PROSITE" id="PS50222">
    <property type="entry name" value="EF_HAND_2"/>
    <property type="match status" value="5"/>
</dbReference>
<dbReference type="PRINTS" id="PR00450">
    <property type="entry name" value="RECOVERIN"/>
</dbReference>
<dbReference type="EMBL" id="JARYMX010000004">
    <property type="protein sequence ID" value="KAJ9553143.1"/>
    <property type="molecule type" value="Genomic_DNA"/>
</dbReference>
<keyword evidence="6" id="KW-1185">Reference proteome</keyword>
<dbReference type="Pfam" id="PF13202">
    <property type="entry name" value="EF-hand_5"/>
    <property type="match status" value="3"/>
</dbReference>
<gene>
    <name evidence="5" type="ORF">OSB04_017188</name>
</gene>
<sequence length="354" mass="40691">MGCISSKTVKHTPGYEDPALLANETPFSVSEVEALYELFKKLSSSIIDDGLIHKEEFQLALFRNRNRQNLFADRIFDLFDVKRNGVIEFGEFVRSLGVFHPNAPVEDKIECWLYDLRRTGFIEREELKEMVIALLHESDLVISEDVIEMIVDKTFSDADTKGDGKIDDEEWKQFVAKNPSLIKNMTLPYLKKNSSLHSSGTIFDQFDVKRNGVIDFGEFVRSLGVFHPNAPIKDKIEFAFRLYDLRCTGFIEREELKEMVIALLHESDLVISEDVIEMIVDKTFSDADTKGDGKIDDEEWKQFVAKNPSLIKNMTLPYLKDITLAFPSFVLSSEVEDSEIEFAENTRFQRKDIV</sequence>
<dbReference type="GO" id="GO:0016020">
    <property type="term" value="C:membrane"/>
    <property type="evidence" value="ECO:0007669"/>
    <property type="project" value="UniProtKB-SubCell"/>
</dbReference>
<dbReference type="AlphaFoldDB" id="A0AA38TA06"/>
<dbReference type="GO" id="GO:0005509">
    <property type="term" value="F:calcium ion binding"/>
    <property type="evidence" value="ECO:0007669"/>
    <property type="project" value="UniProtKB-UniRule"/>
</dbReference>
<feature type="domain" description="EF-hand" evidence="4">
    <location>
        <begin position="275"/>
        <end position="310"/>
    </location>
</feature>
<evidence type="ECO:0000313" key="5">
    <source>
        <dbReference type="EMBL" id="KAJ9553143.1"/>
    </source>
</evidence>
<evidence type="ECO:0000256" key="3">
    <source>
        <dbReference type="RuleBase" id="RU369080"/>
    </source>
</evidence>
<feature type="domain" description="EF-hand" evidence="4">
    <location>
        <begin position="67"/>
        <end position="102"/>
    </location>
</feature>
<comment type="subcellular location">
    <subcellularLocation>
        <location evidence="3">Membrane</location>
    </subcellularLocation>
</comment>
<feature type="domain" description="EF-hand" evidence="4">
    <location>
        <begin position="146"/>
        <end position="181"/>
    </location>
</feature>
<dbReference type="Gene3D" id="1.10.238.10">
    <property type="entry name" value="EF-hand"/>
    <property type="match status" value="2"/>
</dbReference>
<dbReference type="FunFam" id="1.10.238.10:FF:000073">
    <property type="entry name" value="calcineurin B-like protein 3"/>
    <property type="match status" value="2"/>
</dbReference>
<reference evidence="5" key="1">
    <citation type="submission" date="2023-03" db="EMBL/GenBank/DDBJ databases">
        <title>Chromosome-scale reference genome and RAD-based genetic map of yellow starthistle (Centaurea solstitialis) reveal putative structural variation and QTLs associated with invader traits.</title>
        <authorList>
            <person name="Reatini B."/>
            <person name="Cang F.A."/>
            <person name="Jiang Q."/>
            <person name="Mckibben M.T.W."/>
            <person name="Barker M.S."/>
            <person name="Rieseberg L.H."/>
            <person name="Dlugosch K.M."/>
        </authorList>
    </citation>
    <scope>NUCLEOTIDE SEQUENCE</scope>
    <source>
        <strain evidence="5">CAN-66</strain>
        <tissue evidence="5">Leaf</tissue>
    </source>
</reference>
<dbReference type="InterPro" id="IPR011992">
    <property type="entry name" value="EF-hand-dom_pair"/>
</dbReference>
<dbReference type="SUPFAM" id="SSF47473">
    <property type="entry name" value="EF-hand"/>
    <property type="match status" value="2"/>
</dbReference>
<dbReference type="PANTHER" id="PTHR23056:SF110">
    <property type="entry name" value="CALMODULIN"/>
    <property type="match status" value="1"/>
</dbReference>
<feature type="domain" description="EF-hand" evidence="4">
    <location>
        <begin position="194"/>
        <end position="229"/>
    </location>
</feature>
<feature type="domain" description="EF-hand" evidence="4">
    <location>
        <begin position="231"/>
        <end position="266"/>
    </location>
</feature>
<comment type="subunit">
    <text evidence="3">Homodimer. Interacts with CIPK.</text>
</comment>
<evidence type="ECO:0000256" key="1">
    <source>
        <dbReference type="ARBA" id="ARBA00022737"/>
    </source>
</evidence>
<keyword evidence="3" id="KW-0106">Calcium</keyword>